<proteinExistence type="predicted"/>
<accession>A0A9W9U780</accession>
<evidence type="ECO:0000313" key="2">
    <source>
        <dbReference type="EMBL" id="KAJ5322787.1"/>
    </source>
</evidence>
<name>A0A9W9U780_PENBR</name>
<dbReference type="Proteomes" id="UP001147695">
    <property type="component" value="Unassembled WGS sequence"/>
</dbReference>
<feature type="region of interest" description="Disordered" evidence="1">
    <location>
        <begin position="54"/>
        <end position="123"/>
    </location>
</feature>
<organism evidence="2 3">
    <name type="scientific">Penicillium brevicompactum</name>
    <dbReference type="NCBI Taxonomy" id="5074"/>
    <lineage>
        <taxon>Eukaryota</taxon>
        <taxon>Fungi</taxon>
        <taxon>Dikarya</taxon>
        <taxon>Ascomycota</taxon>
        <taxon>Pezizomycotina</taxon>
        <taxon>Eurotiomycetes</taxon>
        <taxon>Eurotiomycetidae</taxon>
        <taxon>Eurotiales</taxon>
        <taxon>Aspergillaceae</taxon>
        <taxon>Penicillium</taxon>
    </lineage>
</organism>
<comment type="caution">
    <text evidence="2">The sequence shown here is derived from an EMBL/GenBank/DDBJ whole genome shotgun (WGS) entry which is preliminary data.</text>
</comment>
<feature type="region of interest" description="Disordered" evidence="1">
    <location>
        <begin position="1"/>
        <end position="30"/>
    </location>
</feature>
<reference evidence="2" key="2">
    <citation type="journal article" date="2023" name="IMA Fungus">
        <title>Comparative genomic study of the Penicillium genus elucidates a diverse pangenome and 15 lateral gene transfer events.</title>
        <authorList>
            <person name="Petersen C."/>
            <person name="Sorensen T."/>
            <person name="Nielsen M.R."/>
            <person name="Sondergaard T.E."/>
            <person name="Sorensen J.L."/>
            <person name="Fitzpatrick D.A."/>
            <person name="Frisvad J.C."/>
            <person name="Nielsen K.L."/>
        </authorList>
    </citation>
    <scope>NUCLEOTIDE SEQUENCE</scope>
    <source>
        <strain evidence="2">IBT 35673</strain>
    </source>
</reference>
<gene>
    <name evidence="2" type="ORF">N7452_011076</name>
</gene>
<feature type="compositionally biased region" description="Basic residues" evidence="1">
    <location>
        <begin position="13"/>
        <end position="22"/>
    </location>
</feature>
<reference evidence="2" key="1">
    <citation type="submission" date="2022-12" db="EMBL/GenBank/DDBJ databases">
        <authorList>
            <person name="Petersen C."/>
        </authorList>
    </citation>
    <scope>NUCLEOTIDE SEQUENCE</scope>
    <source>
        <strain evidence="2">IBT 35673</strain>
    </source>
</reference>
<evidence type="ECO:0000256" key="1">
    <source>
        <dbReference type="SAM" id="MobiDB-lite"/>
    </source>
</evidence>
<dbReference type="AlphaFoldDB" id="A0A9W9U780"/>
<evidence type="ECO:0000313" key="3">
    <source>
        <dbReference type="Proteomes" id="UP001147695"/>
    </source>
</evidence>
<dbReference type="EMBL" id="JAPZBQ010000006">
    <property type="protein sequence ID" value="KAJ5322787.1"/>
    <property type="molecule type" value="Genomic_DNA"/>
</dbReference>
<sequence length="123" mass="12748">METGETHPTSGPKARKAKKRQGQRNAAARHAALSGALHSYNFGVTLASYHKAGTSSIVGDGEPAGSNPGAREDSASVSGSQAGDVEMTGALDLGAEEMNAWGEEEEESLFSYDHSEGPPPYGQ</sequence>
<protein>
    <submittedName>
        <fullName evidence="2">Uncharacterized protein</fullName>
    </submittedName>
</protein>